<protein>
    <submittedName>
        <fullName evidence="2">Uncharacterized protein</fullName>
    </submittedName>
</protein>
<feature type="compositionally biased region" description="Acidic residues" evidence="1">
    <location>
        <begin position="312"/>
        <end position="321"/>
    </location>
</feature>
<dbReference type="Proteomes" id="UP001150238">
    <property type="component" value="Unassembled WGS sequence"/>
</dbReference>
<comment type="caution">
    <text evidence="2">The sequence shown here is derived from an EMBL/GenBank/DDBJ whole genome shotgun (WGS) entry which is preliminary data.</text>
</comment>
<name>A0A9W9A7H4_9AGAR</name>
<feature type="compositionally biased region" description="Basic and acidic residues" evidence="1">
    <location>
        <begin position="612"/>
        <end position="623"/>
    </location>
</feature>
<dbReference type="AlphaFoldDB" id="A0A9W9A7H4"/>
<evidence type="ECO:0000313" key="2">
    <source>
        <dbReference type="EMBL" id="KAJ4475347.1"/>
    </source>
</evidence>
<dbReference type="EMBL" id="JANVFS010000022">
    <property type="protein sequence ID" value="KAJ4475347.1"/>
    <property type="molecule type" value="Genomic_DNA"/>
</dbReference>
<proteinExistence type="predicted"/>
<gene>
    <name evidence="2" type="ORF">C8J55DRAFT_490493</name>
</gene>
<sequence>MPTHLRESLEIAIQACLSDTSAQFKSQEPSSSVETASFSSLHFTNQTRYLTHGYDAPKDIHPLYLINAEGGRMNHSQLLCHPSEDIQKLSGPYADLKQSLEGVLRWVVEKVLLIHPHVFQELVASVDVLPLQDTSPVSPFTSIVFNINVGTLAHRDQNDKSACICITVGNPKGGELAFGTRGSIVVHGDKTGVLYQKDGFGCTHETHETLTEKEASYLLRIADAQQTLCATEQAALDQKIQITKLILELHLCRQNKLRLKNSKARRTALDMQEILNDYGKSGLYSLNGSSHQPKTYPATAPSSPPSMRLDIGDDSDSDSDIGSEAYRGDDRDMEEPWEENTETTSTNEGKDQNTEILYLDQGKFVLKMLSRESEEERNTSRINHNQFNSSFFRGWTTQDFSNSVVTVPGGNAPLGLEENHTNLHLPDDIWGGGRGETQGIEDFSRPFAPGEGNLGYRSTGPSDVEPSYNNQYGWGQRGNYRENYENYGANNRGGGYRQNYHEGNLGMQGGGYEGNLGNQGRDYGGSYGGFYGDGYGGYNRGLYQNFERNYPGGRGYDHFSQSHSLQGFIKDDRGIKSLEVGESARTGFQEATHLGTAQASEVAQREVSSIPEKCREPTAEGRF</sequence>
<feature type="region of interest" description="Disordered" evidence="1">
    <location>
        <begin position="286"/>
        <end position="354"/>
    </location>
</feature>
<feature type="region of interest" description="Disordered" evidence="1">
    <location>
        <begin position="595"/>
        <end position="623"/>
    </location>
</feature>
<evidence type="ECO:0000313" key="3">
    <source>
        <dbReference type="Proteomes" id="UP001150238"/>
    </source>
</evidence>
<reference evidence="2" key="2">
    <citation type="journal article" date="2023" name="Proc. Natl. Acad. Sci. U.S.A.">
        <title>A global phylogenomic analysis of the shiitake genus Lentinula.</title>
        <authorList>
            <person name="Sierra-Patev S."/>
            <person name="Min B."/>
            <person name="Naranjo-Ortiz M."/>
            <person name="Looney B."/>
            <person name="Konkel Z."/>
            <person name="Slot J.C."/>
            <person name="Sakamoto Y."/>
            <person name="Steenwyk J.L."/>
            <person name="Rokas A."/>
            <person name="Carro J."/>
            <person name="Camarero S."/>
            <person name="Ferreira P."/>
            <person name="Molpeceres G."/>
            <person name="Ruiz-Duenas F.J."/>
            <person name="Serrano A."/>
            <person name="Henrissat B."/>
            <person name="Drula E."/>
            <person name="Hughes K.W."/>
            <person name="Mata J.L."/>
            <person name="Ishikawa N.K."/>
            <person name="Vargas-Isla R."/>
            <person name="Ushijima S."/>
            <person name="Smith C.A."/>
            <person name="Donoghue J."/>
            <person name="Ahrendt S."/>
            <person name="Andreopoulos W."/>
            <person name="He G."/>
            <person name="LaButti K."/>
            <person name="Lipzen A."/>
            <person name="Ng V."/>
            <person name="Riley R."/>
            <person name="Sandor L."/>
            <person name="Barry K."/>
            <person name="Martinez A.T."/>
            <person name="Xiao Y."/>
            <person name="Gibbons J.G."/>
            <person name="Terashima K."/>
            <person name="Grigoriev I.V."/>
            <person name="Hibbett D."/>
        </authorList>
    </citation>
    <scope>NUCLEOTIDE SEQUENCE</scope>
    <source>
        <strain evidence="2">Sp2 HRB7682 ss15</strain>
    </source>
</reference>
<evidence type="ECO:0000256" key="1">
    <source>
        <dbReference type="SAM" id="MobiDB-lite"/>
    </source>
</evidence>
<reference evidence="2" key="1">
    <citation type="submission" date="2022-08" db="EMBL/GenBank/DDBJ databases">
        <authorList>
            <consortium name="DOE Joint Genome Institute"/>
            <person name="Min B."/>
            <person name="Riley R."/>
            <person name="Sierra-Patev S."/>
            <person name="Naranjo-Ortiz M."/>
            <person name="Looney B."/>
            <person name="Konkel Z."/>
            <person name="Slot J.C."/>
            <person name="Sakamoto Y."/>
            <person name="Steenwyk J.L."/>
            <person name="Rokas A."/>
            <person name="Carro J."/>
            <person name="Camarero S."/>
            <person name="Ferreira P."/>
            <person name="Molpeceres G."/>
            <person name="Ruiz-Duenas F.J."/>
            <person name="Serrano A."/>
            <person name="Henrissat B."/>
            <person name="Drula E."/>
            <person name="Hughes K.W."/>
            <person name="Mata J.L."/>
            <person name="Ishikawa N.K."/>
            <person name="Vargas-Isla R."/>
            <person name="Ushijima S."/>
            <person name="Smith C.A."/>
            <person name="Ahrendt S."/>
            <person name="Andreopoulos W."/>
            <person name="He G."/>
            <person name="Labutti K."/>
            <person name="Lipzen A."/>
            <person name="Ng V."/>
            <person name="Sandor L."/>
            <person name="Barry K."/>
            <person name="Martinez A.T."/>
            <person name="Xiao Y."/>
            <person name="Gibbons J.G."/>
            <person name="Terashima K."/>
            <person name="Hibbett D.S."/>
            <person name="Grigoriev I.V."/>
        </authorList>
    </citation>
    <scope>NUCLEOTIDE SEQUENCE</scope>
    <source>
        <strain evidence="2">Sp2 HRB7682 ss15</strain>
    </source>
</reference>
<accession>A0A9W9A7H4</accession>
<organism evidence="2 3">
    <name type="scientific">Lentinula lateritia</name>
    <dbReference type="NCBI Taxonomy" id="40482"/>
    <lineage>
        <taxon>Eukaryota</taxon>
        <taxon>Fungi</taxon>
        <taxon>Dikarya</taxon>
        <taxon>Basidiomycota</taxon>
        <taxon>Agaricomycotina</taxon>
        <taxon>Agaricomycetes</taxon>
        <taxon>Agaricomycetidae</taxon>
        <taxon>Agaricales</taxon>
        <taxon>Marasmiineae</taxon>
        <taxon>Omphalotaceae</taxon>
        <taxon>Lentinula</taxon>
    </lineage>
</organism>
<feature type="compositionally biased region" description="Acidic residues" evidence="1">
    <location>
        <begin position="331"/>
        <end position="341"/>
    </location>
</feature>